<name>A0A3M8CWD3_9BACL</name>
<dbReference type="GO" id="GO:0009236">
    <property type="term" value="P:cobalamin biosynthetic process"/>
    <property type="evidence" value="ECO:0007669"/>
    <property type="project" value="UniProtKB-UniPathway"/>
</dbReference>
<evidence type="ECO:0000256" key="9">
    <source>
        <dbReference type="ARBA" id="ARBA00048531"/>
    </source>
</evidence>
<dbReference type="AlphaFoldDB" id="A0A3M8CWD3"/>
<evidence type="ECO:0000259" key="10">
    <source>
        <dbReference type="Pfam" id="PF00155"/>
    </source>
</evidence>
<dbReference type="OrthoDB" id="9813612at2"/>
<comment type="catalytic activity">
    <reaction evidence="9">
        <text>O-phospho-L-threonine + H(+) = (R)-1-aminopropan-2-yl phosphate + CO2</text>
        <dbReference type="Rhea" id="RHEA:11492"/>
        <dbReference type="ChEBI" id="CHEBI:15378"/>
        <dbReference type="ChEBI" id="CHEBI:16526"/>
        <dbReference type="ChEBI" id="CHEBI:58563"/>
        <dbReference type="ChEBI" id="CHEBI:58675"/>
        <dbReference type="EC" id="4.1.1.81"/>
    </reaction>
</comment>
<proteinExistence type="predicted"/>
<gene>
    <name evidence="11" type="ORF">EDM56_27355</name>
</gene>
<dbReference type="PANTHER" id="PTHR42885">
    <property type="entry name" value="HISTIDINOL-PHOSPHATE AMINOTRANSFERASE-RELATED"/>
    <property type="match status" value="1"/>
</dbReference>
<dbReference type="Gene3D" id="3.40.640.10">
    <property type="entry name" value="Type I PLP-dependent aspartate aminotransferase-like (Major domain)"/>
    <property type="match status" value="1"/>
</dbReference>
<comment type="function">
    <text evidence="2">Decarboxylates L-threonine-O-3-phosphate to yield (R)-1-amino-2-propanol O-2-phosphate, the precursor for the linkage between the nucleotide loop and the corrin ring in cobalamin.</text>
</comment>
<dbReference type="EC" id="4.1.1.81" evidence="4"/>
<evidence type="ECO:0000256" key="1">
    <source>
        <dbReference type="ARBA" id="ARBA00001933"/>
    </source>
</evidence>
<dbReference type="Proteomes" id="UP000271031">
    <property type="component" value="Unassembled WGS sequence"/>
</dbReference>
<evidence type="ECO:0000256" key="6">
    <source>
        <dbReference type="ARBA" id="ARBA00022898"/>
    </source>
</evidence>
<accession>A0A3M8CWD3</accession>
<keyword evidence="7 11" id="KW-0456">Lyase</keyword>
<feature type="domain" description="Aminotransferase class I/classII large" evidence="10">
    <location>
        <begin position="24"/>
        <end position="351"/>
    </location>
</feature>
<comment type="caution">
    <text evidence="11">The sequence shown here is derived from an EMBL/GenBank/DDBJ whole genome shotgun (WGS) entry which is preliminary data.</text>
</comment>
<dbReference type="CDD" id="cd00609">
    <property type="entry name" value="AAT_like"/>
    <property type="match status" value="1"/>
</dbReference>
<dbReference type="PROSITE" id="PS00105">
    <property type="entry name" value="AA_TRANSFER_CLASS_1"/>
    <property type="match status" value="1"/>
</dbReference>
<dbReference type="InterPro" id="IPR015421">
    <property type="entry name" value="PyrdxlP-dep_Trfase_major"/>
</dbReference>
<dbReference type="InterPro" id="IPR015424">
    <property type="entry name" value="PyrdxlP-dep_Trfase"/>
</dbReference>
<sequence length="365" mass="40823">MVQIEKYGHGGDLQTAEQEFGKQEWLDFSANINPLGPPETVVAKLHQELGRMIHYPDPGHRRFRHALAQKLGVPAEWLLIGNGAAECMALALQHLAVKKVGVLYPCFSEYTELSGKYGADVSGIYGAAPSYKPKREEVEALIRSSELVFIGTPNNPTGVIYSQEELLAFAEAAQAAGTWLVVDEAFLDFAEPHRQFTLLPALARFSRVLLIRSMTKMYAIPGLRLGYTLAHPDVIEGMRTKQITWSVNQLALIAGEACLAEDEYVVCTRELIKRERQHMSQFIADRLGWDVTAGEANFLLIRLPKGMSAEWMQEKLGRRGILIRSCSMYPGLAPEHIRVAVRTRVENDRLLMGFADVIEQEERSS</sequence>
<reference evidence="11 12" key="1">
    <citation type="submission" date="2018-10" db="EMBL/GenBank/DDBJ databases">
        <title>Phylogenomics of Brevibacillus.</title>
        <authorList>
            <person name="Dunlap C."/>
        </authorList>
    </citation>
    <scope>NUCLEOTIDE SEQUENCE [LARGE SCALE GENOMIC DNA]</scope>
    <source>
        <strain evidence="11 12">JCM 15716</strain>
    </source>
</reference>
<dbReference type="NCBIfam" id="TIGR01140">
    <property type="entry name" value="L_thr_O3P_dcar"/>
    <property type="match status" value="1"/>
</dbReference>
<dbReference type="Pfam" id="PF00155">
    <property type="entry name" value="Aminotran_1_2"/>
    <property type="match status" value="1"/>
</dbReference>
<evidence type="ECO:0000313" key="11">
    <source>
        <dbReference type="EMBL" id="RNB80132.1"/>
    </source>
</evidence>
<dbReference type="GO" id="GO:0048472">
    <property type="term" value="F:threonine-phosphate decarboxylase activity"/>
    <property type="evidence" value="ECO:0007669"/>
    <property type="project" value="UniProtKB-EC"/>
</dbReference>
<comment type="pathway">
    <text evidence="3">Cofactor biosynthesis; adenosylcobalamin biosynthesis.</text>
</comment>
<comment type="cofactor">
    <cofactor evidence="1">
        <name>pyridoxal 5'-phosphate</name>
        <dbReference type="ChEBI" id="CHEBI:597326"/>
    </cofactor>
</comment>
<keyword evidence="6" id="KW-0663">Pyridoxal phosphate</keyword>
<organism evidence="11 12">
    <name type="scientific">Brevibacillus fluminis</name>
    <dbReference type="NCBI Taxonomy" id="511487"/>
    <lineage>
        <taxon>Bacteria</taxon>
        <taxon>Bacillati</taxon>
        <taxon>Bacillota</taxon>
        <taxon>Bacilli</taxon>
        <taxon>Bacillales</taxon>
        <taxon>Paenibacillaceae</taxon>
        <taxon>Brevibacillus</taxon>
    </lineage>
</organism>
<dbReference type="EMBL" id="RHHQ01000025">
    <property type="protein sequence ID" value="RNB80132.1"/>
    <property type="molecule type" value="Genomic_DNA"/>
</dbReference>
<evidence type="ECO:0000256" key="2">
    <source>
        <dbReference type="ARBA" id="ARBA00003444"/>
    </source>
</evidence>
<evidence type="ECO:0000256" key="3">
    <source>
        <dbReference type="ARBA" id="ARBA00004953"/>
    </source>
</evidence>
<evidence type="ECO:0000256" key="4">
    <source>
        <dbReference type="ARBA" id="ARBA00012285"/>
    </source>
</evidence>
<dbReference type="InterPro" id="IPR015422">
    <property type="entry name" value="PyrdxlP-dep_Trfase_small"/>
</dbReference>
<dbReference type="RefSeq" id="WP_122921116.1">
    <property type="nucleotide sequence ID" value="NZ_RHHQ01000025.1"/>
</dbReference>
<dbReference type="InterPro" id="IPR004838">
    <property type="entry name" value="NHTrfase_class1_PyrdxlP-BS"/>
</dbReference>
<dbReference type="GO" id="GO:0030170">
    <property type="term" value="F:pyridoxal phosphate binding"/>
    <property type="evidence" value="ECO:0007669"/>
    <property type="project" value="InterPro"/>
</dbReference>
<protein>
    <recommendedName>
        <fullName evidence="4">threonine-phosphate decarboxylase</fullName>
        <ecNumber evidence="4">4.1.1.81</ecNumber>
    </recommendedName>
    <alternativeName>
        <fullName evidence="8">L-threonine-O-3-phosphate decarboxylase</fullName>
    </alternativeName>
</protein>
<dbReference type="InterPro" id="IPR005860">
    <property type="entry name" value="CobD"/>
</dbReference>
<keyword evidence="5" id="KW-0169">Cobalamin biosynthesis</keyword>
<evidence type="ECO:0000313" key="12">
    <source>
        <dbReference type="Proteomes" id="UP000271031"/>
    </source>
</evidence>
<evidence type="ECO:0000256" key="7">
    <source>
        <dbReference type="ARBA" id="ARBA00023239"/>
    </source>
</evidence>
<evidence type="ECO:0000256" key="8">
    <source>
        <dbReference type="ARBA" id="ARBA00029996"/>
    </source>
</evidence>
<dbReference type="SUPFAM" id="SSF53383">
    <property type="entry name" value="PLP-dependent transferases"/>
    <property type="match status" value="1"/>
</dbReference>
<evidence type="ECO:0000256" key="5">
    <source>
        <dbReference type="ARBA" id="ARBA00022573"/>
    </source>
</evidence>
<dbReference type="UniPathway" id="UPA00148"/>
<dbReference type="InterPro" id="IPR004839">
    <property type="entry name" value="Aminotransferase_I/II_large"/>
</dbReference>
<keyword evidence="12" id="KW-1185">Reference proteome</keyword>
<dbReference type="PANTHER" id="PTHR42885:SF1">
    <property type="entry name" value="THREONINE-PHOSPHATE DECARBOXYLASE"/>
    <property type="match status" value="1"/>
</dbReference>
<dbReference type="Gene3D" id="3.90.1150.10">
    <property type="entry name" value="Aspartate Aminotransferase, domain 1"/>
    <property type="match status" value="1"/>
</dbReference>